<evidence type="ECO:0000256" key="1">
    <source>
        <dbReference type="SAM" id="Coils"/>
    </source>
</evidence>
<keyword evidence="4" id="KW-1185">Reference proteome</keyword>
<sequence length="504" mass="56613">MTENFPLVSYHSTPSRGTYPANVKPAIGDTLTSSETPPTSYTPATNSPSIETRATTYEELIQSLDVQADSLQYLPSEAEVDELFDEIHEGSSLKPSSRCSSTPKLAFGTYREDSIHTAQVYVYLRSPSFRNTEPSMVFGKRLANAKYIVMNTKDINCADGTFQANKFWRPFTENGKPELDVMKAVLKALFICKGITLSAPIPVVGSTFRSNLVLGCEMFKISKQSRSVSEKTSSKQVNKSTNAMDVPSTQFSSPAMSSTLSTTPPVIPTAQMYSQNERSSHVNADRPLVVHSSKKHRDSRLTTTEQGTIKVKANKSVAASKLSALDDPNPDFLFFPENQLEELEEEPLFIPEYYPEELQEPSVSKITTPEPSKRIKTILESLSASRDNRKDLTKKIDEMSAQVARHIATLEELRREKEQFEAEYERKRRALEERISVEDQDMAGRMAEIEAKSQNVREELEVEKRQLGVMTPEMMAVWELSRKFAYDELGMEEGSPSKRPKTSH</sequence>
<dbReference type="OrthoDB" id="3693870at2759"/>
<feature type="region of interest" description="Disordered" evidence="2">
    <location>
        <begin position="1"/>
        <end position="48"/>
    </location>
</feature>
<feature type="coiled-coil region" evidence="1">
    <location>
        <begin position="382"/>
        <end position="466"/>
    </location>
</feature>
<dbReference type="KEGG" id="bor:COCMIDRAFT_85686"/>
<gene>
    <name evidence="3" type="ORF">COCMIDRAFT_85686</name>
</gene>
<dbReference type="EMBL" id="KI963935">
    <property type="protein sequence ID" value="EUC49069.1"/>
    <property type="molecule type" value="Genomic_DNA"/>
</dbReference>
<proteinExistence type="predicted"/>
<keyword evidence="1" id="KW-0175">Coiled coil</keyword>
<feature type="compositionally biased region" description="Polar residues" evidence="2">
    <location>
        <begin position="234"/>
        <end position="260"/>
    </location>
</feature>
<evidence type="ECO:0000256" key="2">
    <source>
        <dbReference type="SAM" id="MobiDB-lite"/>
    </source>
</evidence>
<name>W6ZNH7_COCMI</name>
<dbReference type="GeneID" id="19126711"/>
<dbReference type="HOGENOM" id="CLU_540766_0_0_1"/>
<dbReference type="AlphaFoldDB" id="W6ZNH7"/>
<dbReference type="RefSeq" id="XP_007684452.1">
    <property type="nucleotide sequence ID" value="XM_007686262.1"/>
</dbReference>
<protein>
    <submittedName>
        <fullName evidence="3">Uncharacterized protein</fullName>
    </submittedName>
</protein>
<organism evidence="3 4">
    <name type="scientific">Bipolaris oryzae ATCC 44560</name>
    <dbReference type="NCBI Taxonomy" id="930090"/>
    <lineage>
        <taxon>Eukaryota</taxon>
        <taxon>Fungi</taxon>
        <taxon>Dikarya</taxon>
        <taxon>Ascomycota</taxon>
        <taxon>Pezizomycotina</taxon>
        <taxon>Dothideomycetes</taxon>
        <taxon>Pleosporomycetidae</taxon>
        <taxon>Pleosporales</taxon>
        <taxon>Pleosporineae</taxon>
        <taxon>Pleosporaceae</taxon>
        <taxon>Bipolaris</taxon>
    </lineage>
</organism>
<dbReference type="Proteomes" id="UP000054032">
    <property type="component" value="Unassembled WGS sequence"/>
</dbReference>
<feature type="region of interest" description="Disordered" evidence="2">
    <location>
        <begin position="227"/>
        <end position="260"/>
    </location>
</feature>
<reference evidence="3 4" key="1">
    <citation type="journal article" date="2013" name="PLoS Genet.">
        <title>Comparative genome structure, secondary metabolite, and effector coding capacity across Cochliobolus pathogens.</title>
        <authorList>
            <person name="Condon B.J."/>
            <person name="Leng Y."/>
            <person name="Wu D."/>
            <person name="Bushley K.E."/>
            <person name="Ohm R.A."/>
            <person name="Otillar R."/>
            <person name="Martin J."/>
            <person name="Schackwitz W."/>
            <person name="Grimwood J."/>
            <person name="MohdZainudin N."/>
            <person name="Xue C."/>
            <person name="Wang R."/>
            <person name="Manning V.A."/>
            <person name="Dhillon B."/>
            <person name="Tu Z.J."/>
            <person name="Steffenson B.J."/>
            <person name="Salamov A."/>
            <person name="Sun H."/>
            <person name="Lowry S."/>
            <person name="LaButti K."/>
            <person name="Han J."/>
            <person name="Copeland A."/>
            <person name="Lindquist E."/>
            <person name="Barry K."/>
            <person name="Schmutz J."/>
            <person name="Baker S.E."/>
            <person name="Ciuffetti L.M."/>
            <person name="Grigoriev I.V."/>
            <person name="Zhong S."/>
            <person name="Turgeon B.G."/>
        </authorList>
    </citation>
    <scope>NUCLEOTIDE SEQUENCE [LARGE SCALE GENOMIC DNA]</scope>
    <source>
        <strain evidence="3 4">ATCC 44560</strain>
    </source>
</reference>
<evidence type="ECO:0000313" key="4">
    <source>
        <dbReference type="Proteomes" id="UP000054032"/>
    </source>
</evidence>
<evidence type="ECO:0000313" key="3">
    <source>
        <dbReference type="EMBL" id="EUC49069.1"/>
    </source>
</evidence>
<feature type="compositionally biased region" description="Low complexity" evidence="2">
    <location>
        <begin position="30"/>
        <end position="45"/>
    </location>
</feature>
<accession>W6ZNH7</accession>